<evidence type="ECO:0000313" key="2">
    <source>
        <dbReference type="EMBL" id="ARN79926.1"/>
    </source>
</evidence>
<accession>A0A1W6MQV3</accession>
<keyword evidence="1" id="KW-0472">Membrane</keyword>
<sequence>MATYVVMTPAGEREASEAVVFLRDGFSIAAFIFGPFWLFWNRAYLAGGLWLALVSSLALGGTRLGLRPEATALINFALSLALGFEGVRLLIWTLERRGFRENGLVACDNAQEAEEVYFHTGRAAYTASPSCGREEP</sequence>
<proteinExistence type="predicted"/>
<keyword evidence="1" id="KW-0812">Transmembrane</keyword>
<name>A0A1W6MQV3_9HYPH</name>
<dbReference type="InterPro" id="IPR024399">
    <property type="entry name" value="DUF2628"/>
</dbReference>
<dbReference type="KEGG" id="mbry:B1812_01255"/>
<evidence type="ECO:0000313" key="3">
    <source>
        <dbReference type="Proteomes" id="UP000193978"/>
    </source>
</evidence>
<feature type="transmembrane region" description="Helical" evidence="1">
    <location>
        <begin position="72"/>
        <end position="91"/>
    </location>
</feature>
<organism evidence="2 3">
    <name type="scientific">Methylocystis bryophila</name>
    <dbReference type="NCBI Taxonomy" id="655015"/>
    <lineage>
        <taxon>Bacteria</taxon>
        <taxon>Pseudomonadati</taxon>
        <taxon>Pseudomonadota</taxon>
        <taxon>Alphaproteobacteria</taxon>
        <taxon>Hyphomicrobiales</taxon>
        <taxon>Methylocystaceae</taxon>
        <taxon>Methylocystis</taxon>
    </lineage>
</organism>
<dbReference type="STRING" id="655015.B1812_01255"/>
<protein>
    <recommendedName>
        <fullName evidence="4">DUF2628 domain-containing protein</fullName>
    </recommendedName>
</protein>
<dbReference type="AlphaFoldDB" id="A0A1W6MQV3"/>
<keyword evidence="3" id="KW-1185">Reference proteome</keyword>
<feature type="transmembrane region" description="Helical" evidence="1">
    <location>
        <begin position="47"/>
        <end position="66"/>
    </location>
</feature>
<evidence type="ECO:0008006" key="4">
    <source>
        <dbReference type="Google" id="ProtNLM"/>
    </source>
</evidence>
<dbReference type="Proteomes" id="UP000193978">
    <property type="component" value="Chromosome"/>
</dbReference>
<reference evidence="2 3" key="1">
    <citation type="submission" date="2017-02" db="EMBL/GenBank/DDBJ databases">
        <authorList>
            <person name="Peterson S.W."/>
        </authorList>
    </citation>
    <scope>NUCLEOTIDE SEQUENCE [LARGE SCALE GENOMIC DNA]</scope>
    <source>
        <strain evidence="2 3">S285</strain>
    </source>
</reference>
<dbReference type="OrthoDB" id="7285394at2"/>
<keyword evidence="1" id="KW-1133">Transmembrane helix</keyword>
<evidence type="ECO:0000256" key="1">
    <source>
        <dbReference type="SAM" id="Phobius"/>
    </source>
</evidence>
<dbReference type="EMBL" id="CP019948">
    <property type="protein sequence ID" value="ARN79926.1"/>
    <property type="molecule type" value="Genomic_DNA"/>
</dbReference>
<gene>
    <name evidence="2" type="ORF">B1812_01255</name>
</gene>
<dbReference type="RefSeq" id="WP_085769976.1">
    <property type="nucleotide sequence ID" value="NZ_AP027149.1"/>
</dbReference>
<dbReference type="Pfam" id="PF10947">
    <property type="entry name" value="DUF2628"/>
    <property type="match status" value="1"/>
</dbReference>
<feature type="transmembrane region" description="Helical" evidence="1">
    <location>
        <begin position="20"/>
        <end position="40"/>
    </location>
</feature>